<evidence type="ECO:0000313" key="2">
    <source>
        <dbReference type="Proteomes" id="UP000746535"/>
    </source>
</evidence>
<evidence type="ECO:0000313" key="1">
    <source>
        <dbReference type="EMBL" id="NJP01216.1"/>
    </source>
</evidence>
<comment type="caution">
    <text evidence="1">The sequence shown here is derived from an EMBL/GenBank/DDBJ whole genome shotgun (WGS) entry which is preliminary data.</text>
</comment>
<dbReference type="Proteomes" id="UP000746535">
    <property type="component" value="Unassembled WGS sequence"/>
</dbReference>
<protein>
    <submittedName>
        <fullName evidence="1">Uncharacterized protein</fullName>
    </submittedName>
</protein>
<keyword evidence="2" id="KW-1185">Reference proteome</keyword>
<dbReference type="EMBL" id="JAAVJI010000004">
    <property type="protein sequence ID" value="NJP01216.1"/>
    <property type="molecule type" value="Genomic_DNA"/>
</dbReference>
<gene>
    <name evidence="1" type="ORF">HBH25_10100</name>
</gene>
<dbReference type="RefSeq" id="WP_168083781.1">
    <property type="nucleotide sequence ID" value="NZ_JAAVJI010000004.1"/>
</dbReference>
<proteinExistence type="predicted"/>
<accession>A0ABX0YCX1</accession>
<sequence>MNKWLSNSDDGVQRIPFLMTPLGILLYYRQDDTGEETVSAIDIFERDVWVVAESFVEFFNTALTEAYWLDELIPPEDLERAKARAGQLEPGQIYTLDQTLKDVVTLYAREEALSVFETQFEIAQTASNFDYPSPGVLSEALPEPFDIQFQAASEVIGPLSGSTLPGFYLSACFRRYHLLVLMPDYRCQLLFWTTHPLDMKSNPPRFYEGTWWQQLTDDGDTCVTLDLEKDALVDREIAPDQQFYWVPGDAAMLIRDEDLEYVAGALEWKGSVEHRRYPMRKVAFDHWIPKDVENQPVPPLEAFPVALRRLLRSEPLRVVITQVGEFDEESESLTVRARIEGNKGRPPLKNMPLCSPEGASKQLLGWVWEIGDTEVELDMSVHDASDLHSPRWPCVGDVMISRQAKQVE</sequence>
<name>A0ABX0YCX1_9PSED</name>
<reference evidence="1 2" key="1">
    <citation type="submission" date="2020-03" db="EMBL/GenBank/DDBJ databases">
        <authorList>
            <person name="Wang L."/>
            <person name="He N."/>
            <person name="Li Y."/>
            <person name="Fang Y."/>
            <person name="Zhang F."/>
        </authorList>
    </citation>
    <scope>NUCLEOTIDE SEQUENCE [LARGE SCALE GENOMIC DNA]</scope>
    <source>
        <strain evidence="2">hsmgli-8</strain>
    </source>
</reference>
<organism evidence="1 2">
    <name type="scientific">Pseudomonas quercus</name>
    <dbReference type="NCBI Taxonomy" id="2722792"/>
    <lineage>
        <taxon>Bacteria</taxon>
        <taxon>Pseudomonadati</taxon>
        <taxon>Pseudomonadota</taxon>
        <taxon>Gammaproteobacteria</taxon>
        <taxon>Pseudomonadales</taxon>
        <taxon>Pseudomonadaceae</taxon>
        <taxon>Pseudomonas</taxon>
    </lineage>
</organism>